<keyword evidence="4 10" id="KW-1134">Transmembrane beta strand</keyword>
<dbReference type="InterPro" id="IPR037066">
    <property type="entry name" value="Plug_dom_sf"/>
</dbReference>
<keyword evidence="8 14" id="KW-0675">Receptor</keyword>
<dbReference type="EMBL" id="JBHTJW010000003">
    <property type="protein sequence ID" value="MFD0930701.1"/>
    <property type="molecule type" value="Genomic_DNA"/>
</dbReference>
<evidence type="ECO:0000256" key="6">
    <source>
        <dbReference type="ARBA" id="ARBA00023077"/>
    </source>
</evidence>
<dbReference type="InterPro" id="IPR000531">
    <property type="entry name" value="Beta-barrel_TonB"/>
</dbReference>
<proteinExistence type="inferred from homology"/>
<dbReference type="Gene3D" id="2.170.130.10">
    <property type="entry name" value="TonB-dependent receptor, plug domain"/>
    <property type="match status" value="1"/>
</dbReference>
<protein>
    <submittedName>
        <fullName evidence="14">TonB-dependent receptor family protein</fullName>
    </submittedName>
</protein>
<name>A0ABW3GPK7_9PROT</name>
<evidence type="ECO:0000256" key="7">
    <source>
        <dbReference type="ARBA" id="ARBA00023136"/>
    </source>
</evidence>
<gene>
    <name evidence="14" type="ORF">ACFQ1T_13015</name>
</gene>
<evidence type="ECO:0000256" key="3">
    <source>
        <dbReference type="ARBA" id="ARBA00022448"/>
    </source>
</evidence>
<keyword evidence="6 11" id="KW-0798">TonB box</keyword>
<evidence type="ECO:0000256" key="4">
    <source>
        <dbReference type="ARBA" id="ARBA00022452"/>
    </source>
</evidence>
<dbReference type="Pfam" id="PF07715">
    <property type="entry name" value="Plug"/>
    <property type="match status" value="1"/>
</dbReference>
<accession>A0ABW3GPK7</accession>
<dbReference type="Proteomes" id="UP001597106">
    <property type="component" value="Unassembled WGS sequence"/>
</dbReference>
<evidence type="ECO:0000256" key="2">
    <source>
        <dbReference type="ARBA" id="ARBA00009810"/>
    </source>
</evidence>
<evidence type="ECO:0000256" key="10">
    <source>
        <dbReference type="PROSITE-ProRule" id="PRU01360"/>
    </source>
</evidence>
<dbReference type="InterPro" id="IPR036942">
    <property type="entry name" value="Beta-barrel_TonB_sf"/>
</dbReference>
<dbReference type="SUPFAM" id="SSF56935">
    <property type="entry name" value="Porins"/>
    <property type="match status" value="1"/>
</dbReference>
<keyword evidence="9 10" id="KW-0998">Cell outer membrane</keyword>
<keyword evidence="3 10" id="KW-0813">Transport</keyword>
<dbReference type="PANTHER" id="PTHR30442">
    <property type="entry name" value="IRON III DICITRATE TRANSPORT PROTEIN FECA"/>
    <property type="match status" value="1"/>
</dbReference>
<evidence type="ECO:0000313" key="14">
    <source>
        <dbReference type="EMBL" id="MFD0930701.1"/>
    </source>
</evidence>
<dbReference type="Pfam" id="PF00593">
    <property type="entry name" value="TonB_dep_Rec_b-barrel"/>
    <property type="match status" value="1"/>
</dbReference>
<keyword evidence="5 10" id="KW-0812">Transmembrane</keyword>
<evidence type="ECO:0000259" key="13">
    <source>
        <dbReference type="Pfam" id="PF07715"/>
    </source>
</evidence>
<evidence type="ECO:0000256" key="11">
    <source>
        <dbReference type="RuleBase" id="RU003357"/>
    </source>
</evidence>
<comment type="subcellular location">
    <subcellularLocation>
        <location evidence="1 10">Cell outer membrane</location>
        <topology evidence="1 10">Multi-pass membrane protein</topology>
    </subcellularLocation>
</comment>
<reference evidence="15" key="1">
    <citation type="journal article" date="2019" name="Int. J. Syst. Evol. Microbiol.">
        <title>The Global Catalogue of Microorganisms (GCM) 10K type strain sequencing project: providing services to taxonomists for standard genome sequencing and annotation.</title>
        <authorList>
            <consortium name="The Broad Institute Genomics Platform"/>
            <consortium name="The Broad Institute Genome Sequencing Center for Infectious Disease"/>
            <person name="Wu L."/>
            <person name="Ma J."/>
        </authorList>
    </citation>
    <scope>NUCLEOTIDE SEQUENCE [LARGE SCALE GENOMIC DNA]</scope>
    <source>
        <strain evidence="15">CCUG 59685</strain>
    </source>
</reference>
<evidence type="ECO:0000256" key="8">
    <source>
        <dbReference type="ARBA" id="ARBA00023170"/>
    </source>
</evidence>
<dbReference type="Gene3D" id="2.40.170.20">
    <property type="entry name" value="TonB-dependent receptor, beta-barrel domain"/>
    <property type="match status" value="1"/>
</dbReference>
<feature type="domain" description="TonB-dependent receptor plug" evidence="13">
    <location>
        <begin position="69"/>
        <end position="177"/>
    </location>
</feature>
<dbReference type="CDD" id="cd01347">
    <property type="entry name" value="ligand_gated_channel"/>
    <property type="match status" value="1"/>
</dbReference>
<evidence type="ECO:0000256" key="9">
    <source>
        <dbReference type="ARBA" id="ARBA00023237"/>
    </source>
</evidence>
<evidence type="ECO:0000259" key="12">
    <source>
        <dbReference type="Pfam" id="PF00593"/>
    </source>
</evidence>
<evidence type="ECO:0000313" key="15">
    <source>
        <dbReference type="Proteomes" id="UP001597106"/>
    </source>
</evidence>
<keyword evidence="7 10" id="KW-0472">Membrane</keyword>
<dbReference type="InterPro" id="IPR039426">
    <property type="entry name" value="TonB-dep_rcpt-like"/>
</dbReference>
<dbReference type="InterPro" id="IPR012910">
    <property type="entry name" value="Plug_dom"/>
</dbReference>
<organism evidence="14 15">
    <name type="scientific">Methylophilus glucosoxydans</name>
    <dbReference type="NCBI Taxonomy" id="752553"/>
    <lineage>
        <taxon>Bacteria</taxon>
        <taxon>Pseudomonadati</taxon>
        <taxon>Pseudomonadota</taxon>
        <taxon>Betaproteobacteria</taxon>
        <taxon>Nitrosomonadales</taxon>
        <taxon>Methylophilaceae</taxon>
        <taxon>Methylophilus</taxon>
    </lineage>
</organism>
<evidence type="ECO:0000256" key="5">
    <source>
        <dbReference type="ARBA" id="ARBA00022692"/>
    </source>
</evidence>
<sequence length="756" mass="83974">MLFAALTHSVVIFGVTHMQKPRKKLIVVATAFSLHAYALQGLAEDQSQASKSVALDKLEVRGILPDRLDSVPGSYDLIDEKALMERRPFSIQEALNNVPGVNVVGENTFGLGVNIGIRGLNPRRTSRTLLMEDGMPIFLAPYGDPAAHYTTPLERVQRIEVVKGSGQILYGPQTVGGMINFVTRPVPTDGQVHGNVQATLGNHDFSSLYGTIGAGDERGGLMIDALHKKGDGIRKHHDFEIQEYTAKGQLNLSDRHTLIAKASYFREDSHVSETGLGLVEYNEDKYQAPTGKNDVFQHERTTFQLQHLFQVNEQVKLSTQAYYAKSERASFRQINNPGENAGRSQLERCPAGIGGNGNPNLALADQCGGRWRPREFEYWGIEPRLDIQHSLFGIESNAVLGFRYHKEDIDRKQYRGDDARFQHLGFAQTTLPREDIKIEVEAKSYYAQNTFYVGDWTFTPGLRLEDIRIKTDVMRADGNPQNNPESKLTNNQTKLLPGLGLTWNGFEKTTLFAGVHKGFAPPRPDRDLFAENGANTAVVSKTKPEESINWELGLRSSFFKGVTFESTLFHTVFDDIVVAGPVQGTFINGGQSEQNGIEFGGRINFGQIYNTSHNFYIAGSYTNLFTAKFKKTNAAANIVDGDRLPYAPRHLASLSFGYEHPVGLDARIGVDYVSRQEEDVSFRAGRNSANVLRGVTGDIPSYALINATVNYRPVGSRMTYFASAYNLGDREYLASRVDGMVAGRQRQVFGGIRYDF</sequence>
<comment type="similarity">
    <text evidence="2 10 11">Belongs to the TonB-dependent receptor family.</text>
</comment>
<dbReference type="PROSITE" id="PS52016">
    <property type="entry name" value="TONB_DEPENDENT_REC_3"/>
    <property type="match status" value="1"/>
</dbReference>
<comment type="caution">
    <text evidence="14">The sequence shown here is derived from an EMBL/GenBank/DDBJ whole genome shotgun (WGS) entry which is preliminary data.</text>
</comment>
<keyword evidence="15" id="KW-1185">Reference proteome</keyword>
<dbReference type="RefSeq" id="WP_379077475.1">
    <property type="nucleotide sequence ID" value="NZ_JBHTJW010000003.1"/>
</dbReference>
<feature type="domain" description="TonB-dependent receptor-like beta-barrel" evidence="12">
    <location>
        <begin position="277"/>
        <end position="727"/>
    </location>
</feature>
<evidence type="ECO:0000256" key="1">
    <source>
        <dbReference type="ARBA" id="ARBA00004571"/>
    </source>
</evidence>
<dbReference type="PANTHER" id="PTHR30442:SF0">
    <property type="entry name" value="FE(3+) DICITRATE TRANSPORT PROTEIN FECA"/>
    <property type="match status" value="1"/>
</dbReference>